<protein>
    <submittedName>
        <fullName evidence="2">C2H2-type domain-containing protein</fullName>
    </submittedName>
</protein>
<evidence type="ECO:0000313" key="2">
    <source>
        <dbReference type="WBParaSite" id="PS1159_v2.g19547.t1"/>
    </source>
</evidence>
<accession>A0AC35FPB8</accession>
<proteinExistence type="predicted"/>
<evidence type="ECO:0000313" key="1">
    <source>
        <dbReference type="Proteomes" id="UP000887580"/>
    </source>
</evidence>
<name>A0AC35FPB8_9BILA</name>
<reference evidence="2" key="1">
    <citation type="submission" date="2022-11" db="UniProtKB">
        <authorList>
            <consortium name="WormBaseParasite"/>
        </authorList>
    </citation>
    <scope>IDENTIFICATION</scope>
</reference>
<dbReference type="WBParaSite" id="PS1159_v2.g19547.t1">
    <property type="protein sequence ID" value="PS1159_v2.g19547.t1"/>
    <property type="gene ID" value="PS1159_v2.g19547"/>
</dbReference>
<organism evidence="1 2">
    <name type="scientific">Panagrolaimus sp. PS1159</name>
    <dbReference type="NCBI Taxonomy" id="55785"/>
    <lineage>
        <taxon>Eukaryota</taxon>
        <taxon>Metazoa</taxon>
        <taxon>Ecdysozoa</taxon>
        <taxon>Nematoda</taxon>
        <taxon>Chromadorea</taxon>
        <taxon>Rhabditida</taxon>
        <taxon>Tylenchina</taxon>
        <taxon>Panagrolaimomorpha</taxon>
        <taxon>Panagrolaimoidea</taxon>
        <taxon>Panagrolaimidae</taxon>
        <taxon>Panagrolaimus</taxon>
    </lineage>
</organism>
<dbReference type="Proteomes" id="UP000887580">
    <property type="component" value="Unplaced"/>
</dbReference>
<sequence>MLFDGLSQFNQQQILQICALAGNKDIFKHFAVAAAANGGILPPSTAAIPSSPAPLSPPSLFSQNDNNVNSKESTPSEDFRREIGEDGEEFERRQIFNKLECPVDECSFKTSTKTEILLHLSSAHRGSTKGGYLNCDSCGECFNDLIEFRQHRCGSELPSTRPQSANPIISKDDEIQYERQTGSVPTLPQWNSLNSFQLRNAEQQLNDLDASSSTSSMTSSQLASPQQNLIDDDGQPPPLLLNELLKQQQQQHNGHNETDISSINSALDLSAKSSTSSLPILGRNPFLPNLNGSNFNSNVLSNSSTFDPSTISFTAPSVTPSTSLINNDDDWESMMEISNTDENEKIRQLVGDKPAPPTDPNQCLLCRRVLSCKSALQMHYRTHTVLSNSATFDPSTISFTAPSVTPSTSLINNDDDWESMMEISNTDENEKIRQLVGDKPAPPTDPNQCLLCRRVLSCKSALQMHYRTHTGDRPFKCGFGGAGIPSSPFSLFPQLLGFPGFGNVGMPLNLSQASNAISRSNSLIKESPKLELSSTPKSATPKLTGSFADLFGKKEDFEITPPTTTTKKSPTIAAAATTATKTVMPPTALVTSNSLITSSSSASINPITTPNGITVATGTPLKISSLPESAKTSPNEQQQLGLLLTTAATTTTTTKPSLKHKLKDEELFKEESGSRSDKPFKCNVCGRAFTTRGNLKVHMGTHSLAQSPSRRGRRIFDFASPDLASRQHMFSQMALANAAAAAASGNGSSPFGNMLGGSGNGNNGIPLNFPPFLVAAFAAQQQQQQQQNQQKGNSSLDDENDFSPSPSPTPTSSTPTSATAGMNPMDSMFWMLRTVCTICQKACSTPQELEKHLKSHLTAVNESSSEESSKTSNGTKIQLKSD</sequence>